<dbReference type="AlphaFoldDB" id="A0A1X9T4D6"/>
<evidence type="ECO:0000313" key="6">
    <source>
        <dbReference type="Proteomes" id="UP000078148"/>
    </source>
</evidence>
<dbReference type="EMBL" id="CP021170">
    <property type="protein sequence ID" value="ARR10793.1"/>
    <property type="molecule type" value="Genomic_DNA"/>
</dbReference>
<dbReference type="SMART" id="SM00418">
    <property type="entry name" value="HTH_ARSR"/>
    <property type="match status" value="1"/>
</dbReference>
<dbReference type="CDD" id="cd00090">
    <property type="entry name" value="HTH_ARSR"/>
    <property type="match status" value="1"/>
</dbReference>
<gene>
    <name evidence="5" type="primary">arsR</name>
    <name evidence="5" type="ORF">AR543_p0185</name>
</gene>
<keyword evidence="2" id="KW-0238">DNA-binding</keyword>
<dbReference type="PRINTS" id="PR00778">
    <property type="entry name" value="HTHARSR"/>
</dbReference>
<evidence type="ECO:0000256" key="1">
    <source>
        <dbReference type="ARBA" id="ARBA00023015"/>
    </source>
</evidence>
<evidence type="ECO:0000256" key="3">
    <source>
        <dbReference type="ARBA" id="ARBA00023163"/>
    </source>
</evidence>
<dbReference type="OrthoDB" id="9798835at2"/>
<keyword evidence="6" id="KW-1185">Reference proteome</keyword>
<organism evidence="5 6">
    <name type="scientific">Paenibacillus bovis</name>
    <dbReference type="NCBI Taxonomy" id="1616788"/>
    <lineage>
        <taxon>Bacteria</taxon>
        <taxon>Bacillati</taxon>
        <taxon>Bacillota</taxon>
        <taxon>Bacilli</taxon>
        <taxon>Bacillales</taxon>
        <taxon>Paenibacillaceae</taxon>
        <taxon>Paenibacillus</taxon>
    </lineage>
</organism>
<evidence type="ECO:0000256" key="2">
    <source>
        <dbReference type="ARBA" id="ARBA00023125"/>
    </source>
</evidence>
<dbReference type="InterPro" id="IPR001845">
    <property type="entry name" value="HTH_ArsR_DNA-bd_dom"/>
</dbReference>
<dbReference type="InterPro" id="IPR011991">
    <property type="entry name" value="ArsR-like_HTH"/>
</dbReference>
<dbReference type="PANTHER" id="PTHR33154:SF18">
    <property type="entry name" value="ARSENICAL RESISTANCE OPERON REPRESSOR"/>
    <property type="match status" value="1"/>
</dbReference>
<sequence length="116" mass="13329">MDLVTEMSDHFKLLGDKTRLIMMALLQGREWCVCEFVELFNISQPAVSQHIRKLKAAQLVKEQRRGQWVYYSLNTSDKPHIEAILSSVPKKEEILKGLKKQEPVAVCYSDSTDCCL</sequence>
<dbReference type="PROSITE" id="PS50987">
    <property type="entry name" value="HTH_ARSR_2"/>
    <property type="match status" value="1"/>
</dbReference>
<dbReference type="InterPro" id="IPR036390">
    <property type="entry name" value="WH_DNA-bd_sf"/>
</dbReference>
<dbReference type="Proteomes" id="UP000078148">
    <property type="component" value="Plasmid unnamed1"/>
</dbReference>
<dbReference type="KEGG" id="pbv:AR543_p0185"/>
<dbReference type="Gene3D" id="1.10.10.10">
    <property type="entry name" value="Winged helix-like DNA-binding domain superfamily/Winged helix DNA-binding domain"/>
    <property type="match status" value="1"/>
</dbReference>
<dbReference type="PANTHER" id="PTHR33154">
    <property type="entry name" value="TRANSCRIPTIONAL REGULATOR, ARSR FAMILY"/>
    <property type="match status" value="1"/>
</dbReference>
<dbReference type="Pfam" id="PF01022">
    <property type="entry name" value="HTH_5"/>
    <property type="match status" value="1"/>
</dbReference>
<dbReference type="InterPro" id="IPR036388">
    <property type="entry name" value="WH-like_DNA-bd_sf"/>
</dbReference>
<proteinExistence type="predicted"/>
<geneLocation type="plasmid" evidence="5 6">
    <name>unnamed1</name>
</geneLocation>
<evidence type="ECO:0000259" key="4">
    <source>
        <dbReference type="PROSITE" id="PS50987"/>
    </source>
</evidence>
<keyword evidence="3" id="KW-0804">Transcription</keyword>
<dbReference type="SUPFAM" id="SSF46785">
    <property type="entry name" value="Winged helix' DNA-binding domain"/>
    <property type="match status" value="1"/>
</dbReference>
<dbReference type="RefSeq" id="WP_017815169.1">
    <property type="nucleotide sequence ID" value="NZ_CP021170.1"/>
</dbReference>
<reference evidence="5 6" key="1">
    <citation type="journal article" date="2016" name="Int. J. Syst. Evol. Microbiol.">
        <title>Paenibacillus damxungensis sp. nov., isolated from raw yak (Bos grunniens) milk.</title>
        <authorList>
            <person name="Wu Z."/>
            <person name="Gao C."/>
            <person name="Han J."/>
            <person name="Liu Z."/>
        </authorList>
    </citation>
    <scope>NUCLEOTIDE SEQUENCE [LARGE SCALE GENOMIC DNA]</scope>
    <source>
        <strain evidence="5 6">BD3526</strain>
        <plasmid evidence="5 6">unnamed1</plasmid>
    </source>
</reference>
<keyword evidence="1" id="KW-0805">Transcription regulation</keyword>
<evidence type="ECO:0000313" key="5">
    <source>
        <dbReference type="EMBL" id="ARR10793.1"/>
    </source>
</evidence>
<dbReference type="InterPro" id="IPR051081">
    <property type="entry name" value="HTH_MetalResp_TranReg"/>
</dbReference>
<dbReference type="GO" id="GO:0003700">
    <property type="term" value="F:DNA-binding transcription factor activity"/>
    <property type="evidence" value="ECO:0007669"/>
    <property type="project" value="InterPro"/>
</dbReference>
<accession>A0A1X9T4D6</accession>
<keyword evidence="5" id="KW-0614">Plasmid</keyword>
<name>A0A1X9T4D6_9BACL</name>
<dbReference type="GO" id="GO:0003677">
    <property type="term" value="F:DNA binding"/>
    <property type="evidence" value="ECO:0007669"/>
    <property type="project" value="UniProtKB-KW"/>
</dbReference>
<protein>
    <submittedName>
        <fullName evidence="5">HTH-type transcriptional repressor AseR</fullName>
    </submittedName>
</protein>
<feature type="domain" description="HTH arsR-type" evidence="4">
    <location>
        <begin position="1"/>
        <end position="96"/>
    </location>
</feature>
<dbReference type="NCBIfam" id="NF033788">
    <property type="entry name" value="HTH_metalloreg"/>
    <property type="match status" value="1"/>
</dbReference>